<feature type="region of interest" description="Disordered" evidence="3">
    <location>
        <begin position="21"/>
        <end position="46"/>
    </location>
</feature>
<dbReference type="Pfam" id="PF07743">
    <property type="entry name" value="HSCB_C"/>
    <property type="match status" value="1"/>
</dbReference>
<dbReference type="NCBIfam" id="TIGR00714">
    <property type="entry name" value="hscB"/>
    <property type="match status" value="1"/>
</dbReference>
<name>A0A067Q9C7_9AGAM</name>
<organism evidence="5 6">
    <name type="scientific">Jaapia argillacea MUCL 33604</name>
    <dbReference type="NCBI Taxonomy" id="933084"/>
    <lineage>
        <taxon>Eukaryota</taxon>
        <taxon>Fungi</taxon>
        <taxon>Dikarya</taxon>
        <taxon>Basidiomycota</taxon>
        <taxon>Agaricomycotina</taxon>
        <taxon>Agaricomycetes</taxon>
        <taxon>Agaricomycetidae</taxon>
        <taxon>Jaapiales</taxon>
        <taxon>Jaapiaceae</taxon>
        <taxon>Jaapia</taxon>
    </lineage>
</organism>
<comment type="similarity">
    <text evidence="1">Belongs to the HscB family.</text>
</comment>
<dbReference type="HOGENOM" id="CLU_068529_0_1_1"/>
<gene>
    <name evidence="5" type="ORF">JAAARDRAFT_169505</name>
</gene>
<dbReference type="SUPFAM" id="SSF46565">
    <property type="entry name" value="Chaperone J-domain"/>
    <property type="match status" value="1"/>
</dbReference>
<dbReference type="GO" id="GO:0005739">
    <property type="term" value="C:mitochondrion"/>
    <property type="evidence" value="ECO:0007669"/>
    <property type="project" value="TreeGrafter"/>
</dbReference>
<feature type="domain" description="Co-chaperone HscB C-terminal oligomerisation" evidence="4">
    <location>
        <begin position="166"/>
        <end position="237"/>
    </location>
</feature>
<sequence length="246" mass="27741">MFRLAFSSALKSSAFRSTSLKLPRSSHRAPSIPIRRPLSSSSNSQPSKICPQCSTPLPTALPLCPKCSYIANIPSTTPYHDLFNLNSGHNPFIVDTGLLKRRFLEAQRLCHPDTWAVKAPQKKLIADHMSSLINEAYKTLSSPLRRAQYILEQHGHELNETDQLQDHVLIMEIMEVREELEGANTQEEVEGIRDENRGKIDGVVEAIEECIGREDWEGAKKEAIRLRYLDGIQEAAKAWPNSVFDH</sequence>
<dbReference type="InterPro" id="IPR004640">
    <property type="entry name" value="HscB"/>
</dbReference>
<dbReference type="PANTHER" id="PTHR14021">
    <property type="entry name" value="IRON-SULFUR CLUSTER CO-CHAPERONE PROTEIN HSCB"/>
    <property type="match status" value="1"/>
</dbReference>
<dbReference type="SUPFAM" id="SSF47144">
    <property type="entry name" value="HSC20 (HSCB), C-terminal oligomerisation domain"/>
    <property type="match status" value="1"/>
</dbReference>
<evidence type="ECO:0000313" key="6">
    <source>
        <dbReference type="Proteomes" id="UP000027265"/>
    </source>
</evidence>
<dbReference type="InterPro" id="IPR001623">
    <property type="entry name" value="DnaJ_domain"/>
</dbReference>
<dbReference type="InterPro" id="IPR036386">
    <property type="entry name" value="HscB_C_sf"/>
</dbReference>
<proteinExistence type="inferred from homology"/>
<dbReference type="CDD" id="cd06257">
    <property type="entry name" value="DnaJ"/>
    <property type="match status" value="1"/>
</dbReference>
<dbReference type="GO" id="GO:0051087">
    <property type="term" value="F:protein-folding chaperone binding"/>
    <property type="evidence" value="ECO:0007669"/>
    <property type="project" value="InterPro"/>
</dbReference>
<dbReference type="GO" id="GO:0001671">
    <property type="term" value="F:ATPase activator activity"/>
    <property type="evidence" value="ECO:0007669"/>
    <property type="project" value="InterPro"/>
</dbReference>
<accession>A0A067Q9C7</accession>
<evidence type="ECO:0000259" key="4">
    <source>
        <dbReference type="Pfam" id="PF07743"/>
    </source>
</evidence>
<dbReference type="Proteomes" id="UP000027265">
    <property type="component" value="Unassembled WGS sequence"/>
</dbReference>
<feature type="compositionally biased region" description="Low complexity" evidence="3">
    <location>
        <begin position="28"/>
        <end position="46"/>
    </location>
</feature>
<protein>
    <recommendedName>
        <fullName evidence="4">Co-chaperone HscB C-terminal oligomerisation domain-containing protein</fullName>
    </recommendedName>
</protein>
<dbReference type="STRING" id="933084.A0A067Q9C7"/>
<evidence type="ECO:0000313" key="5">
    <source>
        <dbReference type="EMBL" id="KDQ63554.1"/>
    </source>
</evidence>
<dbReference type="InterPro" id="IPR009073">
    <property type="entry name" value="HscB_oligo_C"/>
</dbReference>
<evidence type="ECO:0000256" key="3">
    <source>
        <dbReference type="SAM" id="MobiDB-lite"/>
    </source>
</evidence>
<dbReference type="InterPro" id="IPR036869">
    <property type="entry name" value="J_dom_sf"/>
</dbReference>
<evidence type="ECO:0000256" key="2">
    <source>
        <dbReference type="ARBA" id="ARBA00023186"/>
    </source>
</evidence>
<dbReference type="GO" id="GO:0051259">
    <property type="term" value="P:protein complex oligomerization"/>
    <property type="evidence" value="ECO:0007669"/>
    <property type="project" value="InterPro"/>
</dbReference>
<reference evidence="6" key="1">
    <citation type="journal article" date="2014" name="Proc. Natl. Acad. Sci. U.S.A.">
        <title>Extensive sampling of basidiomycete genomes demonstrates inadequacy of the white-rot/brown-rot paradigm for wood decay fungi.</title>
        <authorList>
            <person name="Riley R."/>
            <person name="Salamov A.A."/>
            <person name="Brown D.W."/>
            <person name="Nagy L.G."/>
            <person name="Floudas D."/>
            <person name="Held B.W."/>
            <person name="Levasseur A."/>
            <person name="Lombard V."/>
            <person name="Morin E."/>
            <person name="Otillar R."/>
            <person name="Lindquist E.A."/>
            <person name="Sun H."/>
            <person name="LaButti K.M."/>
            <person name="Schmutz J."/>
            <person name="Jabbour D."/>
            <person name="Luo H."/>
            <person name="Baker S.E."/>
            <person name="Pisabarro A.G."/>
            <person name="Walton J.D."/>
            <person name="Blanchette R.A."/>
            <person name="Henrissat B."/>
            <person name="Martin F."/>
            <person name="Cullen D."/>
            <person name="Hibbett D.S."/>
            <person name="Grigoriev I.V."/>
        </authorList>
    </citation>
    <scope>NUCLEOTIDE SEQUENCE [LARGE SCALE GENOMIC DNA]</scope>
    <source>
        <strain evidence="6">MUCL 33604</strain>
    </source>
</reference>
<keyword evidence="6" id="KW-1185">Reference proteome</keyword>
<dbReference type="PANTHER" id="PTHR14021:SF15">
    <property type="entry name" value="IRON-SULFUR CLUSTER CO-CHAPERONE PROTEIN HSCB"/>
    <property type="match status" value="1"/>
</dbReference>
<dbReference type="InParanoid" id="A0A067Q9C7"/>
<dbReference type="EMBL" id="KL197710">
    <property type="protein sequence ID" value="KDQ63554.1"/>
    <property type="molecule type" value="Genomic_DNA"/>
</dbReference>
<keyword evidence="2" id="KW-0143">Chaperone</keyword>
<dbReference type="OrthoDB" id="448954at2759"/>
<dbReference type="Gene3D" id="1.20.1280.20">
    <property type="entry name" value="HscB, C-terminal domain"/>
    <property type="match status" value="1"/>
</dbReference>
<evidence type="ECO:0000256" key="1">
    <source>
        <dbReference type="ARBA" id="ARBA00010476"/>
    </source>
</evidence>
<dbReference type="AlphaFoldDB" id="A0A067Q9C7"/>
<dbReference type="FunCoup" id="A0A067Q9C7">
    <property type="interactions" value="257"/>
</dbReference>
<dbReference type="GO" id="GO:0044571">
    <property type="term" value="P:[2Fe-2S] cluster assembly"/>
    <property type="evidence" value="ECO:0007669"/>
    <property type="project" value="InterPro"/>
</dbReference>
<dbReference type="Gene3D" id="1.10.287.110">
    <property type="entry name" value="DnaJ domain"/>
    <property type="match status" value="1"/>
</dbReference>